<evidence type="ECO:0000313" key="1">
    <source>
        <dbReference type="EMBL" id="CAB4195235.1"/>
    </source>
</evidence>
<dbReference type="EMBL" id="LR797247">
    <property type="protein sequence ID" value="CAB4195235.1"/>
    <property type="molecule type" value="Genomic_DNA"/>
</dbReference>
<dbReference type="InterPro" id="IPR056209">
    <property type="entry name" value="SU10_adaptor"/>
</dbReference>
<dbReference type="EMBL" id="LR797504">
    <property type="protein sequence ID" value="CAB4221602.1"/>
    <property type="molecule type" value="Genomic_DNA"/>
</dbReference>
<sequence length="206" mass="23431">MTAAYVQTYDNLVADVINYMERDDAQFVAQIPTLIGLAESAIAAELKTLLQLIVVETNLLAAQDILEKPTRWRKTISMKVNGKPILMRSQDYVAQYQSESDPGQPKYYAEYDYNNWAIAPVPDASYPVEIIYYSLVQPLDTTNQTNLFTQQCPQAMLFGTLLQAQGYLKAIDKLPIWKTYYTDSLAALKKEDNSRRVDRNTSIQEP</sequence>
<protein>
    <submittedName>
        <fullName evidence="1">Uncharacterized protein</fullName>
    </submittedName>
</protein>
<dbReference type="EMBL" id="LR797360">
    <property type="protein sequence ID" value="CAB4205544.1"/>
    <property type="molecule type" value="Genomic_DNA"/>
</dbReference>
<evidence type="ECO:0000313" key="3">
    <source>
        <dbReference type="EMBL" id="CAB4221602.1"/>
    </source>
</evidence>
<evidence type="ECO:0000313" key="2">
    <source>
        <dbReference type="EMBL" id="CAB4205544.1"/>
    </source>
</evidence>
<proteinExistence type="predicted"/>
<dbReference type="Pfam" id="PF24175">
    <property type="entry name" value="SU10_adaptor"/>
    <property type="match status" value="1"/>
</dbReference>
<organism evidence="1">
    <name type="scientific">uncultured Caudovirales phage</name>
    <dbReference type="NCBI Taxonomy" id="2100421"/>
    <lineage>
        <taxon>Viruses</taxon>
        <taxon>Duplodnaviria</taxon>
        <taxon>Heunggongvirae</taxon>
        <taxon>Uroviricota</taxon>
        <taxon>Caudoviricetes</taxon>
        <taxon>Peduoviridae</taxon>
        <taxon>Maltschvirus</taxon>
        <taxon>Maltschvirus maltsch</taxon>
    </lineage>
</organism>
<accession>A0A6J5RSA1</accession>
<reference evidence="1" key="1">
    <citation type="submission" date="2020-05" db="EMBL/GenBank/DDBJ databases">
        <authorList>
            <person name="Chiriac C."/>
            <person name="Salcher M."/>
            <person name="Ghai R."/>
            <person name="Kavagutti S V."/>
        </authorList>
    </citation>
    <scope>NUCLEOTIDE SEQUENCE</scope>
</reference>
<gene>
    <name evidence="1" type="ORF">UFOVP1286_6</name>
    <name evidence="2" type="ORF">UFOVP1407_36</name>
    <name evidence="3" type="ORF">UFOVP1640_3</name>
</gene>
<name>A0A6J5RSA1_9CAUD</name>